<dbReference type="InterPro" id="IPR022496">
    <property type="entry name" value="T6A_TsaB"/>
</dbReference>
<dbReference type="InterPro" id="IPR000905">
    <property type="entry name" value="Gcp-like_dom"/>
</dbReference>
<dbReference type="CDD" id="cd24032">
    <property type="entry name" value="ASKHA_NBD_TsaB"/>
    <property type="match status" value="1"/>
</dbReference>
<sequence>MKILTIDTSTSIGSVAIVEEGEIKGEVTLNLPLTHNQRLIKSLETLLRITKISFSEIDLLAVIKGPGSFTGLRIGVATAKGLAFALKKPLIGVNGLDTLAYNFSYISYLICPMLDARKKQVFAAFYIVEKGEIKRISDYYSIFPEILLKDLRRKTIFIGTGALIYKELIRQKLKEKAIFPPSHLHRIHPETIAQLALKAIEKGEKTDPITFVPFYIRPSDAEINFYRKD</sequence>
<comment type="caution">
    <text evidence="2">The sequence shown here is derived from an EMBL/GenBank/DDBJ whole genome shotgun (WGS) entry which is preliminary data.</text>
</comment>
<organism evidence="2">
    <name type="scientific">Desulfofervidus auxilii</name>
    <dbReference type="NCBI Taxonomy" id="1621989"/>
    <lineage>
        <taxon>Bacteria</taxon>
        <taxon>Pseudomonadati</taxon>
        <taxon>Thermodesulfobacteriota</taxon>
        <taxon>Candidatus Desulfofervidia</taxon>
        <taxon>Candidatus Desulfofervidales</taxon>
        <taxon>Candidatus Desulfofervidaceae</taxon>
        <taxon>Candidatus Desulfofervidus</taxon>
    </lineage>
</organism>
<dbReference type="PANTHER" id="PTHR11735">
    <property type="entry name" value="TRNA N6-ADENOSINE THREONYLCARBAMOYLTRANSFERASE"/>
    <property type="match status" value="1"/>
</dbReference>
<dbReference type="Proteomes" id="UP000886289">
    <property type="component" value="Unassembled WGS sequence"/>
</dbReference>
<reference evidence="2" key="1">
    <citation type="journal article" date="2020" name="mSystems">
        <title>Genome- and Community-Level Interaction Insights into Carbon Utilization and Element Cycling Functions of Hydrothermarchaeota in Hydrothermal Sediment.</title>
        <authorList>
            <person name="Zhou Z."/>
            <person name="Liu Y."/>
            <person name="Xu W."/>
            <person name="Pan J."/>
            <person name="Luo Z.H."/>
            <person name="Li M."/>
        </authorList>
    </citation>
    <scope>NUCLEOTIDE SEQUENCE [LARGE SCALE GENOMIC DNA]</scope>
    <source>
        <strain evidence="2">HyVt-233</strain>
    </source>
</reference>
<dbReference type="AlphaFoldDB" id="A0A7C0U4A1"/>
<name>A0A7C0U4A1_DESA2</name>
<dbReference type="GO" id="GO:0002949">
    <property type="term" value="P:tRNA threonylcarbamoyladenosine modification"/>
    <property type="evidence" value="ECO:0007669"/>
    <property type="project" value="InterPro"/>
</dbReference>
<dbReference type="PANTHER" id="PTHR11735:SF11">
    <property type="entry name" value="TRNA THREONYLCARBAMOYLADENOSINE BIOSYNTHESIS PROTEIN TSAB"/>
    <property type="match status" value="1"/>
</dbReference>
<evidence type="ECO:0000259" key="1">
    <source>
        <dbReference type="Pfam" id="PF00814"/>
    </source>
</evidence>
<dbReference type="SUPFAM" id="SSF53067">
    <property type="entry name" value="Actin-like ATPase domain"/>
    <property type="match status" value="2"/>
</dbReference>
<accession>A0A7C0U4A1</accession>
<dbReference type="NCBIfam" id="TIGR03725">
    <property type="entry name" value="T6A_YeaZ"/>
    <property type="match status" value="1"/>
</dbReference>
<gene>
    <name evidence="2" type="primary">tsaB</name>
    <name evidence="2" type="ORF">ENG63_10570</name>
</gene>
<proteinExistence type="predicted"/>
<dbReference type="Gene3D" id="3.30.420.40">
    <property type="match status" value="2"/>
</dbReference>
<feature type="domain" description="Gcp-like" evidence="1">
    <location>
        <begin position="34"/>
        <end position="224"/>
    </location>
</feature>
<dbReference type="EMBL" id="DRBS01000389">
    <property type="protein sequence ID" value="HDD45283.1"/>
    <property type="molecule type" value="Genomic_DNA"/>
</dbReference>
<protein>
    <submittedName>
        <fullName evidence="2">tRNA (Adenosine(37)-N6)-threonylcarbamoyltransferase complex dimerization subunit type 1 TsaB</fullName>
    </submittedName>
</protein>
<dbReference type="InterPro" id="IPR043129">
    <property type="entry name" value="ATPase_NBD"/>
</dbReference>
<dbReference type="GO" id="GO:0005829">
    <property type="term" value="C:cytosol"/>
    <property type="evidence" value="ECO:0007669"/>
    <property type="project" value="TreeGrafter"/>
</dbReference>
<evidence type="ECO:0000313" key="2">
    <source>
        <dbReference type="EMBL" id="HDD45283.1"/>
    </source>
</evidence>
<dbReference type="Pfam" id="PF00814">
    <property type="entry name" value="TsaD"/>
    <property type="match status" value="1"/>
</dbReference>